<dbReference type="InterPro" id="IPR014001">
    <property type="entry name" value="Helicase_ATP-bd"/>
</dbReference>
<dbReference type="Gene3D" id="3.40.50.300">
    <property type="entry name" value="P-loop containing nucleotide triphosphate hydrolases"/>
    <property type="match status" value="2"/>
</dbReference>
<gene>
    <name evidence="12" type="ORF">SAMN04489719_2251</name>
</gene>
<keyword evidence="7" id="KW-0234">DNA repair</keyword>
<keyword evidence="5" id="KW-0067">ATP-binding</keyword>
<evidence type="ECO:0000256" key="1">
    <source>
        <dbReference type="ARBA" id="ARBA00022741"/>
    </source>
</evidence>
<keyword evidence="3" id="KW-0378">Hydrolase</keyword>
<feature type="domain" description="Helicase ATP-binding" evidence="10">
    <location>
        <begin position="301"/>
        <end position="465"/>
    </location>
</feature>
<dbReference type="GO" id="GO:0016787">
    <property type="term" value="F:hydrolase activity"/>
    <property type="evidence" value="ECO:0007669"/>
    <property type="project" value="UniProtKB-KW"/>
</dbReference>
<feature type="region of interest" description="Disordered" evidence="9">
    <location>
        <begin position="1"/>
        <end position="25"/>
    </location>
</feature>
<dbReference type="InterPro" id="IPR012340">
    <property type="entry name" value="NA-bd_OB-fold"/>
</dbReference>
<evidence type="ECO:0000313" key="12">
    <source>
        <dbReference type="EMBL" id="SDS40785.1"/>
    </source>
</evidence>
<dbReference type="GO" id="GO:0005524">
    <property type="term" value="F:ATP binding"/>
    <property type="evidence" value="ECO:0007669"/>
    <property type="project" value="UniProtKB-KW"/>
</dbReference>
<feature type="region of interest" description="Disordered" evidence="9">
    <location>
        <begin position="520"/>
        <end position="541"/>
    </location>
</feature>
<evidence type="ECO:0000256" key="6">
    <source>
        <dbReference type="ARBA" id="ARBA00023125"/>
    </source>
</evidence>
<keyword evidence="1" id="KW-0547">Nucleotide-binding</keyword>
<evidence type="ECO:0000256" key="2">
    <source>
        <dbReference type="ARBA" id="ARBA00022763"/>
    </source>
</evidence>
<dbReference type="InterPro" id="IPR001650">
    <property type="entry name" value="Helicase_C-like"/>
</dbReference>
<dbReference type="Pfam" id="PF17191">
    <property type="entry name" value="RecG_wedge"/>
    <property type="match status" value="1"/>
</dbReference>
<dbReference type="Proteomes" id="UP000199649">
    <property type="component" value="Chromosome I"/>
</dbReference>
<dbReference type="EMBL" id="LT629734">
    <property type="protein sequence ID" value="SDS40785.1"/>
    <property type="molecule type" value="Genomic_DNA"/>
</dbReference>
<dbReference type="AlphaFoldDB" id="A0A1H1RYM3"/>
<sequence length="743" mass="79389">MAKQEPSGGAASRGAAPGGAVPSGFDRPLERVLGKAAAGKLERAFGMTTLRDLAWHLPRRYAKRGELTDLASLVPGEHVTVVAKVRSVETRQLQRDAKGRRRSLTTITITDGTSSLDLAFFNQEFRGTQLHQGVTALFSGTVGVYKGKRQLAHPDLELFDEAEGIDAEEWANQPVPIYPATASLATTKIQALVAQVLDALGDVPDPVPETIRREHGLLPLADALRSAHQPKTEQEAYRARHTLAWHEAFLLQTYLLATRAWFDTLPTQPRHPGALLERFDAALPWQLTDDQRAAGAAIAADLASGTAMHRLVQGEVGSGKTVVATRAMLTVAESGGQAALLAPTEVLAVQHLRSITRSLGPDLAAEVQPTLLTGQMPAADRRRAMLRIAAGQARIVVGTHALLSEKTSFAELALVVIDEQHRFGVAQREALRAKGIHPHTLVLTATPIPRTIAMTAFGDLDVSTIRSLPAGRSPIQTFVVDRAAHPQRFGRVWQRMHEEVEAGRQAFVVCPAIAPGRLEGIDPRGDEAADASADAAEAAPVDDVETTLAQLQRASAISGHRIAALHGGMTTDEKDAVMREFRDRRIDVLVATTVIEVGVDVPNATMMVVLSADRFGVSQLHQLRGRVGRGEHAGLCMLVTAADELGEARARLDAVAGTLDGFALAEVDLEQRGEGDVLGAAQSGVRSGLRVLRVARDGAIIDAARDAAAAVLAEDPLLERHTALRLAVHGRLDPDARAALVTA</sequence>
<evidence type="ECO:0000259" key="10">
    <source>
        <dbReference type="PROSITE" id="PS51192"/>
    </source>
</evidence>
<dbReference type="GO" id="GO:0006281">
    <property type="term" value="P:DNA repair"/>
    <property type="evidence" value="ECO:0007669"/>
    <property type="project" value="UniProtKB-KW"/>
</dbReference>
<protein>
    <recommendedName>
        <fullName evidence="8">Probable DNA 3'-5' helicase RecG</fullName>
    </recommendedName>
</protein>
<dbReference type="GO" id="GO:0003678">
    <property type="term" value="F:DNA helicase activity"/>
    <property type="evidence" value="ECO:0007669"/>
    <property type="project" value="TreeGrafter"/>
</dbReference>
<evidence type="ECO:0000256" key="5">
    <source>
        <dbReference type="ARBA" id="ARBA00022840"/>
    </source>
</evidence>
<dbReference type="PROSITE" id="PS51194">
    <property type="entry name" value="HELICASE_CTER"/>
    <property type="match status" value="1"/>
</dbReference>
<dbReference type="Pfam" id="PF00271">
    <property type="entry name" value="Helicase_C"/>
    <property type="match status" value="1"/>
</dbReference>
<keyword evidence="4 12" id="KW-0347">Helicase</keyword>
<evidence type="ECO:0000256" key="3">
    <source>
        <dbReference type="ARBA" id="ARBA00022801"/>
    </source>
</evidence>
<evidence type="ECO:0000256" key="8">
    <source>
        <dbReference type="ARBA" id="ARBA00049819"/>
    </source>
</evidence>
<feature type="domain" description="Helicase C-terminal" evidence="11">
    <location>
        <begin position="520"/>
        <end position="670"/>
    </location>
</feature>
<dbReference type="InterPro" id="IPR045562">
    <property type="entry name" value="RecG_dom3_C"/>
</dbReference>
<keyword evidence="2" id="KW-0227">DNA damage</keyword>
<dbReference type="SMART" id="SM00490">
    <property type="entry name" value="HELICc"/>
    <property type="match status" value="1"/>
</dbReference>
<evidence type="ECO:0000313" key="13">
    <source>
        <dbReference type="Proteomes" id="UP000199649"/>
    </source>
</evidence>
<feature type="compositionally biased region" description="Low complexity" evidence="9">
    <location>
        <begin position="1"/>
        <end position="24"/>
    </location>
</feature>
<dbReference type="Pfam" id="PF00270">
    <property type="entry name" value="DEAD"/>
    <property type="match status" value="1"/>
</dbReference>
<feature type="compositionally biased region" description="Low complexity" evidence="9">
    <location>
        <begin position="530"/>
        <end position="539"/>
    </location>
</feature>
<dbReference type="InterPro" id="IPR033454">
    <property type="entry name" value="RecG_wedge"/>
</dbReference>
<dbReference type="InterPro" id="IPR027417">
    <property type="entry name" value="P-loop_NTPase"/>
</dbReference>
<dbReference type="Pfam" id="PF19833">
    <property type="entry name" value="RecG_dom3_C"/>
    <property type="match status" value="1"/>
</dbReference>
<keyword evidence="6" id="KW-0238">DNA-binding</keyword>
<dbReference type="SMART" id="SM00487">
    <property type="entry name" value="DEXDc"/>
    <property type="match status" value="1"/>
</dbReference>
<evidence type="ECO:0000256" key="4">
    <source>
        <dbReference type="ARBA" id="ARBA00022806"/>
    </source>
</evidence>
<evidence type="ECO:0000259" key="11">
    <source>
        <dbReference type="PROSITE" id="PS51194"/>
    </source>
</evidence>
<proteinExistence type="predicted"/>
<dbReference type="InterPro" id="IPR047112">
    <property type="entry name" value="RecG/Mfd"/>
</dbReference>
<accession>A0A1H1RYM3</accession>
<evidence type="ECO:0000256" key="9">
    <source>
        <dbReference type="SAM" id="MobiDB-lite"/>
    </source>
</evidence>
<dbReference type="PROSITE" id="PS51192">
    <property type="entry name" value="HELICASE_ATP_BIND_1"/>
    <property type="match status" value="1"/>
</dbReference>
<dbReference type="STRING" id="684552.SAMN04489719_2251"/>
<organism evidence="12 13">
    <name type="scientific">Agrococcus carbonis</name>
    <dbReference type="NCBI Taxonomy" id="684552"/>
    <lineage>
        <taxon>Bacteria</taxon>
        <taxon>Bacillati</taxon>
        <taxon>Actinomycetota</taxon>
        <taxon>Actinomycetes</taxon>
        <taxon>Micrococcales</taxon>
        <taxon>Microbacteriaceae</taxon>
        <taxon>Agrococcus</taxon>
    </lineage>
</organism>
<name>A0A1H1RYM3_9MICO</name>
<evidence type="ECO:0000256" key="7">
    <source>
        <dbReference type="ARBA" id="ARBA00023204"/>
    </source>
</evidence>
<keyword evidence="13" id="KW-1185">Reference proteome</keyword>
<dbReference type="SUPFAM" id="SSF52540">
    <property type="entry name" value="P-loop containing nucleoside triphosphate hydrolases"/>
    <property type="match status" value="2"/>
</dbReference>
<dbReference type="PANTHER" id="PTHR47964:SF1">
    <property type="entry name" value="ATP-DEPENDENT DNA HELICASE HOMOLOG RECG, CHLOROPLASTIC"/>
    <property type="match status" value="1"/>
</dbReference>
<reference evidence="13" key="1">
    <citation type="submission" date="2016-10" db="EMBL/GenBank/DDBJ databases">
        <authorList>
            <person name="Varghese N."/>
            <person name="Submissions S."/>
        </authorList>
    </citation>
    <scope>NUCLEOTIDE SEQUENCE [LARGE SCALE GENOMIC DNA]</scope>
    <source>
        <strain evidence="13">DSM 22965</strain>
    </source>
</reference>
<dbReference type="Gene3D" id="2.40.50.140">
    <property type="entry name" value="Nucleic acid-binding proteins"/>
    <property type="match status" value="1"/>
</dbReference>
<dbReference type="PANTHER" id="PTHR47964">
    <property type="entry name" value="ATP-DEPENDENT DNA HELICASE HOMOLOG RECG, CHLOROPLASTIC"/>
    <property type="match status" value="1"/>
</dbReference>
<dbReference type="InterPro" id="IPR011545">
    <property type="entry name" value="DEAD/DEAH_box_helicase_dom"/>
</dbReference>
<dbReference type="GO" id="GO:0003677">
    <property type="term" value="F:DNA binding"/>
    <property type="evidence" value="ECO:0007669"/>
    <property type="project" value="UniProtKB-KW"/>
</dbReference>
<dbReference type="SUPFAM" id="SSF50249">
    <property type="entry name" value="Nucleic acid-binding proteins"/>
    <property type="match status" value="1"/>
</dbReference>
<dbReference type="CDD" id="cd04488">
    <property type="entry name" value="RecG_wedge_OBF"/>
    <property type="match status" value="1"/>
</dbReference>